<dbReference type="PROSITE" id="PS51029">
    <property type="entry name" value="MADF"/>
    <property type="match status" value="1"/>
</dbReference>
<dbReference type="GO" id="GO:0005667">
    <property type="term" value="C:transcription regulator complex"/>
    <property type="evidence" value="ECO:0007669"/>
    <property type="project" value="TreeGrafter"/>
</dbReference>
<dbReference type="PANTHER" id="PTHR12243:SF67">
    <property type="entry name" value="COREPRESSOR OF PANGOLIN, ISOFORM A-RELATED"/>
    <property type="match status" value="1"/>
</dbReference>
<reference evidence="5 6" key="1">
    <citation type="journal article" date="2024" name="BMC Genomics">
        <title>De novo assembly and annotation of Popillia japonica's genome with initial clues to its potential as an invasive pest.</title>
        <authorList>
            <person name="Cucini C."/>
            <person name="Boschi S."/>
            <person name="Funari R."/>
            <person name="Cardaioli E."/>
            <person name="Iannotti N."/>
            <person name="Marturano G."/>
            <person name="Paoli F."/>
            <person name="Bruttini M."/>
            <person name="Carapelli A."/>
            <person name="Frati F."/>
            <person name="Nardi F."/>
        </authorList>
    </citation>
    <scope>NUCLEOTIDE SEQUENCE [LARGE SCALE GENOMIC DNA]</scope>
    <source>
        <strain evidence="5">DMR45628</strain>
    </source>
</reference>
<name>A0AAW1N017_POPJA</name>
<dbReference type="PROSITE" id="PS51031">
    <property type="entry name" value="BESS"/>
    <property type="match status" value="1"/>
</dbReference>
<dbReference type="Pfam" id="PF10545">
    <property type="entry name" value="MADF_DNA_bdg"/>
    <property type="match status" value="1"/>
</dbReference>
<keyword evidence="1" id="KW-0539">Nucleus</keyword>
<dbReference type="PANTHER" id="PTHR12243">
    <property type="entry name" value="MADF DOMAIN TRANSCRIPTION FACTOR"/>
    <property type="match status" value="1"/>
</dbReference>
<dbReference type="GO" id="GO:0003677">
    <property type="term" value="F:DNA binding"/>
    <property type="evidence" value="ECO:0007669"/>
    <property type="project" value="InterPro"/>
</dbReference>
<organism evidence="5 6">
    <name type="scientific">Popillia japonica</name>
    <name type="common">Japanese beetle</name>
    <dbReference type="NCBI Taxonomy" id="7064"/>
    <lineage>
        <taxon>Eukaryota</taxon>
        <taxon>Metazoa</taxon>
        <taxon>Ecdysozoa</taxon>
        <taxon>Arthropoda</taxon>
        <taxon>Hexapoda</taxon>
        <taxon>Insecta</taxon>
        <taxon>Pterygota</taxon>
        <taxon>Neoptera</taxon>
        <taxon>Endopterygota</taxon>
        <taxon>Coleoptera</taxon>
        <taxon>Polyphaga</taxon>
        <taxon>Scarabaeiformia</taxon>
        <taxon>Scarabaeidae</taxon>
        <taxon>Rutelinae</taxon>
        <taxon>Popillia</taxon>
    </lineage>
</organism>
<sequence length="299" mass="34882">MPGIDINRLIAEVRKHPVLWDPCHEQYPSSGTRQRAWRTVCGILYKNFYSMNVTNQKKLVRELRTRWLRVRLKHRERYALAERLPIRVTQRESDRIACDSLDFLLSTYYHSNNDYHYKTNLENFRENNNPPPKQYFVIEVMDELPQNESSKTTDEINNEDIDNAQTDITIKTKTFNDTEVVVNNTSQDATVNSTVHDINCAATKTTINKEVLDNDLDINEIVIKQEIIDDGKVDTSDTFNDNKESETFTSQHNNQSDNNDAFFALLQSRVKKLSNTQQLNFRIEALNLLTRIKSRSTTM</sequence>
<evidence type="ECO:0000259" key="3">
    <source>
        <dbReference type="PROSITE" id="PS51029"/>
    </source>
</evidence>
<feature type="domain" description="MADF" evidence="3">
    <location>
        <begin position="8"/>
        <end position="109"/>
    </location>
</feature>
<accession>A0AAW1N017</accession>
<evidence type="ECO:0000256" key="1">
    <source>
        <dbReference type="PROSITE-ProRule" id="PRU00371"/>
    </source>
</evidence>
<evidence type="ECO:0000256" key="2">
    <source>
        <dbReference type="SAM" id="MobiDB-lite"/>
    </source>
</evidence>
<dbReference type="EMBL" id="JASPKY010000015">
    <property type="protein sequence ID" value="KAK9753227.1"/>
    <property type="molecule type" value="Genomic_DNA"/>
</dbReference>
<comment type="subcellular location">
    <subcellularLocation>
        <location evidence="1">Nucleus</location>
    </subcellularLocation>
</comment>
<dbReference type="GO" id="GO:0006357">
    <property type="term" value="P:regulation of transcription by RNA polymerase II"/>
    <property type="evidence" value="ECO:0007669"/>
    <property type="project" value="TreeGrafter"/>
</dbReference>
<dbReference type="InterPro" id="IPR004210">
    <property type="entry name" value="BESS_motif"/>
</dbReference>
<gene>
    <name evidence="5" type="ORF">QE152_g3709</name>
</gene>
<feature type="region of interest" description="Disordered" evidence="2">
    <location>
        <begin position="235"/>
        <end position="255"/>
    </location>
</feature>
<dbReference type="InterPro" id="IPR006578">
    <property type="entry name" value="MADF-dom"/>
</dbReference>
<evidence type="ECO:0000259" key="4">
    <source>
        <dbReference type="PROSITE" id="PS51031"/>
    </source>
</evidence>
<evidence type="ECO:0000313" key="6">
    <source>
        <dbReference type="Proteomes" id="UP001458880"/>
    </source>
</evidence>
<keyword evidence="6" id="KW-1185">Reference proteome</keyword>
<dbReference type="Proteomes" id="UP001458880">
    <property type="component" value="Unassembled WGS sequence"/>
</dbReference>
<dbReference type="InterPro" id="IPR039353">
    <property type="entry name" value="TF_Adf1"/>
</dbReference>
<dbReference type="AlphaFoldDB" id="A0AAW1N017"/>
<evidence type="ECO:0000313" key="5">
    <source>
        <dbReference type="EMBL" id="KAK9753227.1"/>
    </source>
</evidence>
<protein>
    <submittedName>
        <fullName evidence="5">Alcohol dehydrogenase transcription factor Myb/SANT-like</fullName>
    </submittedName>
</protein>
<comment type="caution">
    <text evidence="5">The sequence shown here is derived from an EMBL/GenBank/DDBJ whole genome shotgun (WGS) entry which is preliminary data.</text>
</comment>
<proteinExistence type="predicted"/>
<dbReference type="GO" id="GO:0005634">
    <property type="term" value="C:nucleus"/>
    <property type="evidence" value="ECO:0007669"/>
    <property type="project" value="UniProtKB-SubCell"/>
</dbReference>
<feature type="compositionally biased region" description="Basic and acidic residues" evidence="2">
    <location>
        <begin position="235"/>
        <end position="246"/>
    </location>
</feature>
<feature type="domain" description="BESS" evidence="4">
    <location>
        <begin position="256"/>
        <end position="295"/>
    </location>
</feature>